<dbReference type="EMBL" id="QPKB01000011">
    <property type="protein sequence ID" value="RWR94590.1"/>
    <property type="molecule type" value="Genomic_DNA"/>
</dbReference>
<comment type="caution">
    <text evidence="1">The sequence shown here is derived from an EMBL/GenBank/DDBJ whole genome shotgun (WGS) entry which is preliminary data.</text>
</comment>
<keyword evidence="2" id="KW-1185">Reference proteome</keyword>
<evidence type="ECO:0000313" key="1">
    <source>
        <dbReference type="EMBL" id="RWR94590.1"/>
    </source>
</evidence>
<organism evidence="1 2">
    <name type="scientific">Cinnamomum micranthum f. kanehirae</name>
    <dbReference type="NCBI Taxonomy" id="337451"/>
    <lineage>
        <taxon>Eukaryota</taxon>
        <taxon>Viridiplantae</taxon>
        <taxon>Streptophyta</taxon>
        <taxon>Embryophyta</taxon>
        <taxon>Tracheophyta</taxon>
        <taxon>Spermatophyta</taxon>
        <taxon>Magnoliopsida</taxon>
        <taxon>Magnoliidae</taxon>
        <taxon>Laurales</taxon>
        <taxon>Lauraceae</taxon>
        <taxon>Cinnamomum</taxon>
    </lineage>
</organism>
<evidence type="ECO:0000313" key="2">
    <source>
        <dbReference type="Proteomes" id="UP000283530"/>
    </source>
</evidence>
<name>A0A443PV00_9MAGN</name>
<dbReference type="AlphaFoldDB" id="A0A443PV00"/>
<sequence>MGIRLPAMNYAKEVFRRSLSRSKFNSASNVPKDQIKVFDPDSARRLRCRKDRDRFQSRVDHTVPELQRTLEIQREEKGTVCIGFAVPRVLDLQIEPLPEKTHSFSLGL</sequence>
<proteinExistence type="predicted"/>
<dbReference type="Proteomes" id="UP000283530">
    <property type="component" value="Unassembled WGS sequence"/>
</dbReference>
<accession>A0A443PV00</accession>
<reference evidence="1 2" key="1">
    <citation type="journal article" date="2019" name="Nat. Plants">
        <title>Stout camphor tree genome fills gaps in understanding of flowering plant genome evolution.</title>
        <authorList>
            <person name="Chaw S.M."/>
            <person name="Liu Y.C."/>
            <person name="Wu Y.W."/>
            <person name="Wang H.Y."/>
            <person name="Lin C.I."/>
            <person name="Wu C.S."/>
            <person name="Ke H.M."/>
            <person name="Chang L.Y."/>
            <person name="Hsu C.Y."/>
            <person name="Yang H.T."/>
            <person name="Sudianto E."/>
            <person name="Hsu M.H."/>
            <person name="Wu K.P."/>
            <person name="Wang L.N."/>
            <person name="Leebens-Mack J.H."/>
            <person name="Tsai I.J."/>
        </authorList>
    </citation>
    <scope>NUCLEOTIDE SEQUENCE [LARGE SCALE GENOMIC DNA]</scope>
    <source>
        <strain evidence="2">cv. Chaw 1501</strain>
        <tissue evidence="1">Young leaves</tissue>
    </source>
</reference>
<protein>
    <submittedName>
        <fullName evidence="1">Uncharacterized protein</fullName>
    </submittedName>
</protein>
<gene>
    <name evidence="1" type="ORF">CKAN_02389000</name>
</gene>